<keyword evidence="2" id="KW-1185">Reference proteome</keyword>
<dbReference type="Gene3D" id="2.130.10.10">
    <property type="entry name" value="YVTN repeat-like/Quinoprotein amine dehydrogenase"/>
    <property type="match status" value="1"/>
</dbReference>
<reference evidence="1" key="2">
    <citation type="submission" date="2025-08" db="UniProtKB">
        <authorList>
            <consortium name="Ensembl"/>
        </authorList>
    </citation>
    <scope>IDENTIFICATION</scope>
    <source>
        <strain evidence="1">Thoroughbred</strain>
    </source>
</reference>
<dbReference type="Proteomes" id="UP000002281">
    <property type="component" value="Chromosome 28"/>
</dbReference>
<dbReference type="GeneTree" id="ENSGT00390000001561"/>
<dbReference type="SUPFAM" id="SSF50978">
    <property type="entry name" value="WD40 repeat-like"/>
    <property type="match status" value="1"/>
</dbReference>
<dbReference type="InterPro" id="IPR036322">
    <property type="entry name" value="WD40_repeat_dom_sf"/>
</dbReference>
<evidence type="ECO:0000313" key="2">
    <source>
        <dbReference type="Proteomes" id="UP000002281"/>
    </source>
</evidence>
<dbReference type="InterPro" id="IPR015943">
    <property type="entry name" value="WD40/YVTN_repeat-like_dom_sf"/>
</dbReference>
<reference evidence="1" key="3">
    <citation type="submission" date="2025-09" db="UniProtKB">
        <authorList>
            <consortium name="Ensembl"/>
        </authorList>
    </citation>
    <scope>IDENTIFICATION</scope>
    <source>
        <strain evidence="1">Thoroughbred</strain>
    </source>
</reference>
<accession>A0A9L0RKN0</accession>
<evidence type="ECO:0000313" key="1">
    <source>
        <dbReference type="Ensembl" id="ENSECAP00000063356.1"/>
    </source>
</evidence>
<dbReference type="PANTHER" id="PTHR44414:SF1">
    <property type="entry name" value="PROTEIN NEDD1"/>
    <property type="match status" value="1"/>
</dbReference>
<sequence length="64" mass="7480">MQENLRFASSGDDVKIWDASSMTLVDKFNPHTSPRGISSLCWSSNTDMRQFKFYIYVFGKRRPK</sequence>
<dbReference type="AlphaFoldDB" id="A0A9L0RKN0"/>
<name>A0A9L0RKN0_HORSE</name>
<protein>
    <submittedName>
        <fullName evidence="1">NEDD1 gamma-tubulin ring complex targeting factor</fullName>
    </submittedName>
</protein>
<proteinExistence type="predicted"/>
<organism evidence="1 2">
    <name type="scientific">Equus caballus</name>
    <name type="common">Horse</name>
    <dbReference type="NCBI Taxonomy" id="9796"/>
    <lineage>
        <taxon>Eukaryota</taxon>
        <taxon>Metazoa</taxon>
        <taxon>Chordata</taxon>
        <taxon>Craniata</taxon>
        <taxon>Vertebrata</taxon>
        <taxon>Euteleostomi</taxon>
        <taxon>Mammalia</taxon>
        <taxon>Eutheria</taxon>
        <taxon>Laurasiatheria</taxon>
        <taxon>Perissodactyla</taxon>
        <taxon>Equidae</taxon>
        <taxon>Equus</taxon>
    </lineage>
</organism>
<dbReference type="PANTHER" id="PTHR44414">
    <property type="entry name" value="PROTEIN NEDD1"/>
    <property type="match status" value="1"/>
</dbReference>
<dbReference type="InterPro" id="IPR052818">
    <property type="entry name" value="NEDD1_Spindle_Assembly"/>
</dbReference>
<dbReference type="Ensembl" id="ENSECAT00000144450.1">
    <property type="protein sequence ID" value="ENSECAP00000063356.1"/>
    <property type="gene ID" value="ENSECAG00000013725.3"/>
</dbReference>
<gene>
    <name evidence="1" type="primary">NEDD1</name>
</gene>
<reference evidence="1 2" key="1">
    <citation type="journal article" date="2009" name="Science">
        <title>Genome sequence, comparative analysis, and population genetics of the domestic horse.</title>
        <authorList>
            <consortium name="Broad Institute Genome Sequencing Platform"/>
            <consortium name="Broad Institute Whole Genome Assembly Team"/>
            <person name="Wade C.M."/>
            <person name="Giulotto E."/>
            <person name="Sigurdsson S."/>
            <person name="Zoli M."/>
            <person name="Gnerre S."/>
            <person name="Imsland F."/>
            <person name="Lear T.L."/>
            <person name="Adelson D.L."/>
            <person name="Bailey E."/>
            <person name="Bellone R.R."/>
            <person name="Bloecker H."/>
            <person name="Distl O."/>
            <person name="Edgar R.C."/>
            <person name="Garber M."/>
            <person name="Leeb T."/>
            <person name="Mauceli E."/>
            <person name="MacLeod J.N."/>
            <person name="Penedo M.C.T."/>
            <person name="Raison J.M."/>
            <person name="Sharpe T."/>
            <person name="Vogel J."/>
            <person name="Andersson L."/>
            <person name="Antczak D.F."/>
            <person name="Biagi T."/>
            <person name="Binns M.M."/>
            <person name="Chowdhary B.P."/>
            <person name="Coleman S.J."/>
            <person name="Della Valle G."/>
            <person name="Fryc S."/>
            <person name="Guerin G."/>
            <person name="Hasegawa T."/>
            <person name="Hill E.W."/>
            <person name="Jurka J."/>
            <person name="Kiialainen A."/>
            <person name="Lindgren G."/>
            <person name="Liu J."/>
            <person name="Magnani E."/>
            <person name="Mickelson J.R."/>
            <person name="Murray J."/>
            <person name="Nergadze S.G."/>
            <person name="Onofrio R."/>
            <person name="Pedroni S."/>
            <person name="Piras M.F."/>
            <person name="Raudsepp T."/>
            <person name="Rocchi M."/>
            <person name="Roeed K.H."/>
            <person name="Ryder O.A."/>
            <person name="Searle S."/>
            <person name="Skow L."/>
            <person name="Swinburne J.E."/>
            <person name="Syvaenen A.C."/>
            <person name="Tozaki T."/>
            <person name="Valberg S.J."/>
            <person name="Vaudin M."/>
            <person name="White J.R."/>
            <person name="Zody M.C."/>
            <person name="Lander E.S."/>
            <person name="Lindblad-Toh K."/>
        </authorList>
    </citation>
    <scope>NUCLEOTIDE SEQUENCE [LARGE SCALE GENOMIC DNA]</scope>
    <source>
        <strain evidence="1 2">Thoroughbred</strain>
    </source>
</reference>